<dbReference type="SMART" id="SM00112">
    <property type="entry name" value="CA"/>
    <property type="match status" value="7"/>
</dbReference>
<keyword evidence="3 13" id="KW-0812">Transmembrane</keyword>
<feature type="domain" description="Cadherin" evidence="15">
    <location>
        <begin position="353"/>
        <end position="450"/>
    </location>
</feature>
<evidence type="ECO:0000256" key="10">
    <source>
        <dbReference type="ARBA" id="ARBA00023180"/>
    </source>
</evidence>
<feature type="compositionally biased region" description="Polar residues" evidence="12">
    <location>
        <begin position="1019"/>
        <end position="1040"/>
    </location>
</feature>
<dbReference type="Pfam" id="PF00028">
    <property type="entry name" value="Cadherin"/>
    <property type="match status" value="5"/>
</dbReference>
<evidence type="ECO:0000256" key="5">
    <source>
        <dbReference type="ARBA" id="ARBA00022737"/>
    </source>
</evidence>
<dbReference type="GO" id="GO:0005509">
    <property type="term" value="F:calcium ion binding"/>
    <property type="evidence" value="ECO:0007669"/>
    <property type="project" value="UniProtKB-UniRule"/>
</dbReference>
<reference evidence="16" key="1">
    <citation type="submission" date="2020-05" db="UniProtKB">
        <authorList>
            <consortium name="EnsemblMetazoa"/>
        </authorList>
    </citation>
    <scope>IDENTIFICATION</scope>
    <source>
        <strain evidence="16">BB02</strain>
    </source>
</reference>
<evidence type="ECO:0000256" key="8">
    <source>
        <dbReference type="ARBA" id="ARBA00022989"/>
    </source>
</evidence>
<evidence type="ECO:0000256" key="1">
    <source>
        <dbReference type="ARBA" id="ARBA00004251"/>
    </source>
</evidence>
<dbReference type="RefSeq" id="XP_013072511.2">
    <property type="nucleotide sequence ID" value="XM_013217057.2"/>
</dbReference>
<evidence type="ECO:0000256" key="3">
    <source>
        <dbReference type="ARBA" id="ARBA00022692"/>
    </source>
</evidence>
<feature type="domain" description="Cadherin" evidence="15">
    <location>
        <begin position="47"/>
        <end position="119"/>
    </location>
</feature>
<gene>
    <name evidence="16" type="primary">106059427</name>
</gene>
<dbReference type="InterPro" id="IPR050174">
    <property type="entry name" value="Protocadherin/Cadherin-CA"/>
</dbReference>
<comment type="subcellular location">
    <subcellularLocation>
        <location evidence="1">Cell membrane</location>
        <topology evidence="1">Single-pass type I membrane protein</topology>
    </subcellularLocation>
</comment>
<dbReference type="Proteomes" id="UP000076420">
    <property type="component" value="Unassembled WGS sequence"/>
</dbReference>
<keyword evidence="7" id="KW-0130">Cell adhesion</keyword>
<keyword evidence="9 13" id="KW-0472">Membrane</keyword>
<feature type="chain" id="PRO_5012745156" description="Cadherin domain-containing protein" evidence="14">
    <location>
        <begin position="20"/>
        <end position="1056"/>
    </location>
</feature>
<feature type="transmembrane region" description="Helical" evidence="13">
    <location>
        <begin position="773"/>
        <end position="798"/>
    </location>
</feature>
<dbReference type="GO" id="GO:0007156">
    <property type="term" value="P:homophilic cell adhesion via plasma membrane adhesion molecules"/>
    <property type="evidence" value="ECO:0007669"/>
    <property type="project" value="InterPro"/>
</dbReference>
<dbReference type="PANTHER" id="PTHR24028:SF146">
    <property type="entry name" value="CADHERIN 96CB, ISOFORM D-RELATED"/>
    <property type="match status" value="1"/>
</dbReference>
<keyword evidence="10" id="KW-0325">Glycoprotein</keyword>
<dbReference type="EnsemblMetazoa" id="BGLB016211-RA">
    <property type="protein sequence ID" value="BGLB016211-PA"/>
    <property type="gene ID" value="BGLB016211"/>
</dbReference>
<keyword evidence="8 13" id="KW-1133">Transmembrane helix</keyword>
<dbReference type="KEGG" id="bgt:106059427"/>
<keyword evidence="6 11" id="KW-0106">Calcium</keyword>
<feature type="signal peptide" evidence="14">
    <location>
        <begin position="1"/>
        <end position="19"/>
    </location>
</feature>
<dbReference type="PANTHER" id="PTHR24028">
    <property type="entry name" value="CADHERIN-87A"/>
    <property type="match status" value="1"/>
</dbReference>
<evidence type="ECO:0000256" key="14">
    <source>
        <dbReference type="SAM" id="SignalP"/>
    </source>
</evidence>
<feature type="domain" description="Cadherin" evidence="15">
    <location>
        <begin position="233"/>
        <end position="340"/>
    </location>
</feature>
<feature type="domain" description="Cadherin" evidence="15">
    <location>
        <begin position="120"/>
        <end position="232"/>
    </location>
</feature>
<dbReference type="CDD" id="cd11304">
    <property type="entry name" value="Cadherin_repeat"/>
    <property type="match status" value="7"/>
</dbReference>
<dbReference type="PROSITE" id="PS50268">
    <property type="entry name" value="CADHERIN_2"/>
    <property type="match status" value="7"/>
</dbReference>
<dbReference type="InterPro" id="IPR015919">
    <property type="entry name" value="Cadherin-like_sf"/>
</dbReference>
<dbReference type="OrthoDB" id="6252479at2759"/>
<evidence type="ECO:0000256" key="7">
    <source>
        <dbReference type="ARBA" id="ARBA00022889"/>
    </source>
</evidence>
<keyword evidence="4 14" id="KW-0732">Signal</keyword>
<dbReference type="VEuPathDB" id="VectorBase:BGLAX_051856"/>
<dbReference type="STRING" id="6526.A0A2C9K7L8"/>
<keyword evidence="2" id="KW-1003">Cell membrane</keyword>
<dbReference type="InterPro" id="IPR020894">
    <property type="entry name" value="Cadherin_CS"/>
</dbReference>
<keyword evidence="5" id="KW-0677">Repeat</keyword>
<dbReference type="VEuPathDB" id="VectorBase:BGLB016211"/>
<dbReference type="AlphaFoldDB" id="A0A2C9K7L8"/>
<dbReference type="FunFam" id="2.60.40.60:FF:000004">
    <property type="entry name" value="Protocadherin 1 gamma 2"/>
    <property type="match status" value="1"/>
</dbReference>
<dbReference type="Gene3D" id="2.60.40.60">
    <property type="entry name" value="Cadherins"/>
    <property type="match status" value="7"/>
</dbReference>
<evidence type="ECO:0000256" key="12">
    <source>
        <dbReference type="SAM" id="MobiDB-lite"/>
    </source>
</evidence>
<evidence type="ECO:0000256" key="4">
    <source>
        <dbReference type="ARBA" id="ARBA00022729"/>
    </source>
</evidence>
<evidence type="ECO:0000256" key="13">
    <source>
        <dbReference type="SAM" id="Phobius"/>
    </source>
</evidence>
<feature type="domain" description="Cadherin" evidence="15">
    <location>
        <begin position="554"/>
        <end position="660"/>
    </location>
</feature>
<feature type="domain" description="Cadherin" evidence="15">
    <location>
        <begin position="451"/>
        <end position="553"/>
    </location>
</feature>
<evidence type="ECO:0000256" key="6">
    <source>
        <dbReference type="ARBA" id="ARBA00022837"/>
    </source>
</evidence>
<organism evidence="16 17">
    <name type="scientific">Biomphalaria glabrata</name>
    <name type="common">Bloodfluke planorb</name>
    <name type="synonym">Freshwater snail</name>
    <dbReference type="NCBI Taxonomy" id="6526"/>
    <lineage>
        <taxon>Eukaryota</taxon>
        <taxon>Metazoa</taxon>
        <taxon>Spiralia</taxon>
        <taxon>Lophotrochozoa</taxon>
        <taxon>Mollusca</taxon>
        <taxon>Gastropoda</taxon>
        <taxon>Heterobranchia</taxon>
        <taxon>Euthyneura</taxon>
        <taxon>Panpulmonata</taxon>
        <taxon>Hygrophila</taxon>
        <taxon>Lymnaeoidea</taxon>
        <taxon>Planorbidae</taxon>
        <taxon>Biomphalaria</taxon>
    </lineage>
</organism>
<dbReference type="FunFam" id="2.60.40.60:FF:000020">
    <property type="entry name" value="Dachsous cadherin-related 1b"/>
    <property type="match status" value="3"/>
</dbReference>
<protein>
    <recommendedName>
        <fullName evidence="15">Cadherin domain-containing protein</fullName>
    </recommendedName>
</protein>
<dbReference type="SUPFAM" id="SSF49313">
    <property type="entry name" value="Cadherin-like"/>
    <property type="match status" value="7"/>
</dbReference>
<proteinExistence type="predicted"/>
<evidence type="ECO:0000259" key="15">
    <source>
        <dbReference type="PROSITE" id="PS50268"/>
    </source>
</evidence>
<dbReference type="GO" id="GO:0005886">
    <property type="term" value="C:plasma membrane"/>
    <property type="evidence" value="ECO:0007669"/>
    <property type="project" value="UniProtKB-SubCell"/>
</dbReference>
<evidence type="ECO:0000313" key="17">
    <source>
        <dbReference type="Proteomes" id="UP000076420"/>
    </source>
</evidence>
<evidence type="ECO:0000313" key="16">
    <source>
        <dbReference type="EnsemblMetazoa" id="BGLB016211-PA"/>
    </source>
</evidence>
<dbReference type="PROSITE" id="PS00232">
    <property type="entry name" value="CADHERIN_1"/>
    <property type="match status" value="4"/>
</dbReference>
<sequence length="1056" mass="114719">MSPVFQVVLLATLLHASFQAQLMFDVKEGQPPPVLVGNVANGMGPGYRYILVSPLEFFTVDTNNGDLFTKVTLDREGAPCKGLDLCILNVSITATAPNSYDSISAGVKVVDINDQLPDFSVSSFQTTMSESASVNTMVPLPVATDADYDPRFRVQNYSLVPDIMNTFDLVINRTSRPDGSVDLSPNLRLIRKLDRETTPSYLVTLMASDGDHEVRLPIDIVVSDVNDNTPAFKQTSYSKTITENTTKDTVMLKVTATDPDANENGRVSYELVSNFQSKILDSFKILPDTGEIVLTRALDKEGGTTVYFNVRAYDHGVPSLSSLANVSVTIEDTINDPPIISLIFARMKDGNCSVSETEPSGMAVAVILVTDRDTGNNGVTSCSVDSDHFKLTSPRPPSEYLVVLSSALDREQQASYVVPISCWDKGSPPLTSTAEIQVFVEDVNDNPPVFTSAFYQMAVKENQRPLEFVGKVFATDADEGVNAQLRYYLETGVKAFRINETTGYLYTSGPLDRENVSSYSFKVFASDMSMAPLTASATVSVDVLDVNDNAPQFSSDSYRFKVMESASVDFLLGYVNASDPDIGPSGTVGYALTSYPSQPDPPFAISPITGALTLTREIDYETEAHYNFKVIAIDGGVPRNNKSVDVWVDVIDENDNSPVIAFPGPDNQSVVLNLGVSPGHEVIQVVAHDLDSGENGRLSYSLSAPNTSVSRLFWMNEDTGLVTLVAPLTLGDVQTYNIIIGVRDNGQPQHATQALLRVDIVEQSPRARVQESYTTIVIIMVCVTLFVAIVVLVTLCFIKYLDKKKFNADKHHHQHQKLTFDPISKTTAVYLAEGGGGDEVMEKAHKSGNNLDAAPTDFQQQRFGSQIRNGKKCVTFDSAIRESDVSMSSDSVFTQPDVGFVGLTFNPPSLSTFNRSASPVFNPSHKNSFSGLSSSGLNIPNIQFLQSPLSGAPTNMPLGSSNSSRSNSIANNVHKLDQGLTSQLLQQDQVVDVALQNHNALVRSMRHNRRTPDSVRQLRPSSASHETDLCSSSSVETSDSGHGGSELDVSVIKMNV</sequence>
<accession>A0A2C9K7L8</accession>
<feature type="region of interest" description="Disordered" evidence="12">
    <location>
        <begin position="1005"/>
        <end position="1056"/>
    </location>
</feature>
<evidence type="ECO:0000256" key="9">
    <source>
        <dbReference type="ARBA" id="ARBA00023136"/>
    </source>
</evidence>
<dbReference type="PRINTS" id="PR00205">
    <property type="entry name" value="CADHERIN"/>
</dbReference>
<dbReference type="FunFam" id="2.60.40.60:FF:000092">
    <property type="entry name" value="Protocadherin 8"/>
    <property type="match status" value="1"/>
</dbReference>
<evidence type="ECO:0000256" key="11">
    <source>
        <dbReference type="PROSITE-ProRule" id="PRU00043"/>
    </source>
</evidence>
<name>A0A2C9K7L8_BIOGL</name>
<dbReference type="InterPro" id="IPR002126">
    <property type="entry name" value="Cadherin-like_dom"/>
</dbReference>
<evidence type="ECO:0000256" key="2">
    <source>
        <dbReference type="ARBA" id="ARBA00022475"/>
    </source>
</evidence>
<feature type="domain" description="Cadherin" evidence="15">
    <location>
        <begin position="678"/>
        <end position="773"/>
    </location>
</feature>